<dbReference type="Gene3D" id="2.60.120.10">
    <property type="entry name" value="Jelly Rolls"/>
    <property type="match status" value="2"/>
</dbReference>
<evidence type="ECO:0000259" key="3">
    <source>
        <dbReference type="Pfam" id="PF02678"/>
    </source>
</evidence>
<proteinExistence type="inferred from homology"/>
<dbReference type="Pfam" id="PF02678">
    <property type="entry name" value="Pirin"/>
    <property type="match status" value="1"/>
</dbReference>
<evidence type="ECO:0000259" key="4">
    <source>
        <dbReference type="Pfam" id="PF05726"/>
    </source>
</evidence>
<protein>
    <recommendedName>
        <fullName evidence="7">Pirin family protein</fullName>
    </recommendedName>
</protein>
<evidence type="ECO:0008006" key="7">
    <source>
        <dbReference type="Google" id="ProtNLM"/>
    </source>
</evidence>
<reference evidence="5 6" key="1">
    <citation type="submission" date="2016-10" db="EMBL/GenBank/DDBJ databases">
        <title>Complete genome sequences of three Cupriavidus strains isolated from various Malaysian environments.</title>
        <authorList>
            <person name="Abdullah A.A.-A."/>
            <person name="Shafie N.A.H."/>
            <person name="Lau N.S."/>
        </authorList>
    </citation>
    <scope>NUCLEOTIDE SEQUENCE [LARGE SCALE GENOMIC DNA]</scope>
    <source>
        <strain evidence="5 6">USMAA1020</strain>
    </source>
</reference>
<sequence length="292" mass="31828">MSVIEHLLNPHVRDLGDFTVRRVLPAAAAQTVGPFIFLDHMGPVAMPPGKGADVRPHPHIGLATVTYLFEGEFLHRDSLGNEQVIRPGDVNWMTAGRGIAHSERSPQSERPAGPHLHGIQTWVALPKAYEDVEPSFHHFGAASLPRLELPGVRLTVIAGDAFGQESPVRVFSRTLYVALEMEAGATLVIPPEHVERGVYVVEGGIAVDGEAIPAEHLATLVQGETVTLSATTRARVMLLGGEPLDGRRFIYWNFVASSKEAIEAAAQRWEDNLFPQVPGETERIPLPPRRPS</sequence>
<dbReference type="RefSeq" id="WP_071010899.1">
    <property type="nucleotide sequence ID" value="NZ_CP017754.1"/>
</dbReference>
<accession>A0A1D9HYR4</accession>
<dbReference type="InterPro" id="IPR012093">
    <property type="entry name" value="Pirin"/>
</dbReference>
<dbReference type="EMBL" id="CP017754">
    <property type="protein sequence ID" value="AOZ05000.1"/>
    <property type="molecule type" value="Genomic_DNA"/>
</dbReference>
<dbReference type="PANTHER" id="PTHR13903:SF8">
    <property type="entry name" value="PIRIN"/>
    <property type="match status" value="1"/>
</dbReference>
<dbReference type="SUPFAM" id="SSF51182">
    <property type="entry name" value="RmlC-like cupins"/>
    <property type="match status" value="1"/>
</dbReference>
<comment type="similarity">
    <text evidence="1 2">Belongs to the pirin family.</text>
</comment>
<evidence type="ECO:0000256" key="1">
    <source>
        <dbReference type="ARBA" id="ARBA00008416"/>
    </source>
</evidence>
<dbReference type="CDD" id="cd02909">
    <property type="entry name" value="cupin_pirin_N"/>
    <property type="match status" value="1"/>
</dbReference>
<dbReference type="InterPro" id="IPR014710">
    <property type="entry name" value="RmlC-like_jellyroll"/>
</dbReference>
<dbReference type="InterPro" id="IPR008778">
    <property type="entry name" value="Pirin_C_dom"/>
</dbReference>
<feature type="domain" description="Pirin N-terminal" evidence="3">
    <location>
        <begin position="18"/>
        <end position="123"/>
    </location>
</feature>
<name>A0A1D9HYR4_9BURK</name>
<dbReference type="PANTHER" id="PTHR13903">
    <property type="entry name" value="PIRIN-RELATED"/>
    <property type="match status" value="1"/>
</dbReference>
<evidence type="ECO:0000256" key="2">
    <source>
        <dbReference type="RuleBase" id="RU003457"/>
    </source>
</evidence>
<organism evidence="5 6">
    <name type="scientific">Cupriavidus malaysiensis</name>
    <dbReference type="NCBI Taxonomy" id="367825"/>
    <lineage>
        <taxon>Bacteria</taxon>
        <taxon>Pseudomonadati</taxon>
        <taxon>Pseudomonadota</taxon>
        <taxon>Betaproteobacteria</taxon>
        <taxon>Burkholderiales</taxon>
        <taxon>Burkholderiaceae</taxon>
        <taxon>Cupriavidus</taxon>
    </lineage>
</organism>
<keyword evidence="6" id="KW-1185">Reference proteome</keyword>
<dbReference type="InterPro" id="IPR003829">
    <property type="entry name" value="Pirin_N_dom"/>
</dbReference>
<dbReference type="Proteomes" id="UP000177515">
    <property type="component" value="Chromosome 1"/>
</dbReference>
<dbReference type="PIRSF" id="PIRSF006232">
    <property type="entry name" value="Pirin"/>
    <property type="match status" value="1"/>
</dbReference>
<dbReference type="InterPro" id="IPR011051">
    <property type="entry name" value="RmlC_Cupin_sf"/>
</dbReference>
<dbReference type="CDD" id="cd02247">
    <property type="entry name" value="cupin_pirin_C"/>
    <property type="match status" value="1"/>
</dbReference>
<dbReference type="Pfam" id="PF05726">
    <property type="entry name" value="Pirin_C"/>
    <property type="match status" value="1"/>
</dbReference>
<evidence type="ECO:0000313" key="5">
    <source>
        <dbReference type="EMBL" id="AOZ05000.1"/>
    </source>
</evidence>
<gene>
    <name evidence="5" type="ORF">BKK80_03520</name>
</gene>
<evidence type="ECO:0000313" key="6">
    <source>
        <dbReference type="Proteomes" id="UP000177515"/>
    </source>
</evidence>
<feature type="domain" description="Pirin C-terminal" evidence="4">
    <location>
        <begin position="176"/>
        <end position="274"/>
    </location>
</feature>